<name>A0AAD9JD42_9ANNE</name>
<feature type="domain" description="C2H2-type" evidence="7">
    <location>
        <begin position="435"/>
        <end position="463"/>
    </location>
</feature>
<dbReference type="InterPro" id="IPR013087">
    <property type="entry name" value="Znf_C2H2_type"/>
</dbReference>
<feature type="region of interest" description="Disordered" evidence="6">
    <location>
        <begin position="488"/>
        <end position="523"/>
    </location>
</feature>
<feature type="domain" description="C2H2-type" evidence="7">
    <location>
        <begin position="378"/>
        <end position="406"/>
    </location>
</feature>
<keyword evidence="4" id="KW-0862">Zinc</keyword>
<keyword evidence="1" id="KW-0479">Metal-binding</keyword>
<accession>A0AAD9JD42</accession>
<dbReference type="PROSITE" id="PS00028">
    <property type="entry name" value="ZINC_FINGER_C2H2_1"/>
    <property type="match status" value="2"/>
</dbReference>
<keyword evidence="2" id="KW-0677">Repeat</keyword>
<evidence type="ECO:0000256" key="6">
    <source>
        <dbReference type="SAM" id="MobiDB-lite"/>
    </source>
</evidence>
<gene>
    <name evidence="8" type="ORF">LSH36_381g02094</name>
</gene>
<dbReference type="SUPFAM" id="SSF57667">
    <property type="entry name" value="beta-beta-alpha zinc fingers"/>
    <property type="match status" value="2"/>
</dbReference>
<dbReference type="InterPro" id="IPR036236">
    <property type="entry name" value="Znf_C2H2_sf"/>
</dbReference>
<reference evidence="8" key="1">
    <citation type="journal article" date="2023" name="Mol. Biol. Evol.">
        <title>Third-Generation Sequencing Reveals the Adaptive Role of the Epigenome in Three Deep-Sea Polychaetes.</title>
        <authorList>
            <person name="Perez M."/>
            <person name="Aroh O."/>
            <person name="Sun Y."/>
            <person name="Lan Y."/>
            <person name="Juniper S.K."/>
            <person name="Young C.R."/>
            <person name="Angers B."/>
            <person name="Qian P.Y."/>
        </authorList>
    </citation>
    <scope>NUCLEOTIDE SEQUENCE</scope>
    <source>
        <strain evidence="8">P08H-3</strain>
    </source>
</reference>
<evidence type="ECO:0000259" key="7">
    <source>
        <dbReference type="PROSITE" id="PS50157"/>
    </source>
</evidence>
<evidence type="ECO:0000313" key="8">
    <source>
        <dbReference type="EMBL" id="KAK2150957.1"/>
    </source>
</evidence>
<comment type="caution">
    <text evidence="8">The sequence shown here is derived from an EMBL/GenBank/DDBJ whole genome shotgun (WGS) entry which is preliminary data.</text>
</comment>
<feature type="domain" description="C2H2-type" evidence="7">
    <location>
        <begin position="339"/>
        <end position="367"/>
    </location>
</feature>
<dbReference type="EMBL" id="JAODUP010000381">
    <property type="protein sequence ID" value="KAK2150957.1"/>
    <property type="molecule type" value="Genomic_DNA"/>
</dbReference>
<keyword evidence="9" id="KW-1185">Reference proteome</keyword>
<evidence type="ECO:0000256" key="2">
    <source>
        <dbReference type="ARBA" id="ARBA00022737"/>
    </source>
</evidence>
<evidence type="ECO:0000313" key="9">
    <source>
        <dbReference type="Proteomes" id="UP001208570"/>
    </source>
</evidence>
<dbReference type="Proteomes" id="UP001208570">
    <property type="component" value="Unassembled WGS sequence"/>
</dbReference>
<feature type="region of interest" description="Disordered" evidence="6">
    <location>
        <begin position="171"/>
        <end position="193"/>
    </location>
</feature>
<dbReference type="AlphaFoldDB" id="A0AAD9JD42"/>
<evidence type="ECO:0000256" key="3">
    <source>
        <dbReference type="ARBA" id="ARBA00022771"/>
    </source>
</evidence>
<dbReference type="PANTHER" id="PTHR24379">
    <property type="entry name" value="KRAB AND ZINC FINGER DOMAIN-CONTAINING"/>
    <property type="match status" value="1"/>
</dbReference>
<feature type="domain" description="C2H2-type" evidence="7">
    <location>
        <begin position="407"/>
        <end position="434"/>
    </location>
</feature>
<sequence length="643" mass="71609">MGTKKTEVMTNIRHGLGFSEEAKKQLGEAKSESAVVKLNVLLEICFKCRLCGVQASGGELETTTWQRFSDIRHHLATRHGICKETTTEFKKPLGVVTRSRCRKRNDVTVHSSTANDDIKDGELARREEAVKLCDDEISRGKNQLQKSDDVSALFSDELCVGSSSGSSQLVEEIGGHEAEPQPASPMSSDCSDTAEYELEERGGKLATVNYDKRDNASVFLSDNEATDQVISPITENLKSVPVKVRRMSYLKRARTCPECEQVLDNIEHCWEHYAENHNITVKLRAVLSLVKNRDQSGTKSFFACPVCSKQLRGACLLKHIILVHLWRPKLKSIRRKREMLCPMCGKAFNYEQNYYLHLRSVHGGMKPKSRAKYVAKEYKCSQCEYRTCETRRLNSHTKYAHSGIKAYSCKYCSYATWERTSLRDHLYRHKESKPYHCDLCSYQCIQKKQLRAHLMHVHSVSLPKTGHTRMPPRTGMRHVPSNIVQMADRETSTDPPPKRAKSKASKGQVKSPGRIMAPKVSSSNCTSGQVTSIAVSQSTPACSSVNTPLKKQILHYSVQGPVISQLSSPNCTSSPQFSSDVQSVICAFTVPSQGVEQVQNLILPPIGQPVTPQKDLVLAPGIEQSGSRHCQCSSGGVCNAEST</sequence>
<dbReference type="SMART" id="SM00355">
    <property type="entry name" value="ZnF_C2H2"/>
    <property type="match status" value="7"/>
</dbReference>
<dbReference type="PROSITE" id="PS50157">
    <property type="entry name" value="ZINC_FINGER_C2H2_2"/>
    <property type="match status" value="4"/>
</dbReference>
<dbReference type="PANTHER" id="PTHR24379:SF123">
    <property type="entry name" value="ZINC FINGER AND BTB DOMAIN CONTAINING 17"/>
    <property type="match status" value="1"/>
</dbReference>
<keyword evidence="3 5" id="KW-0863">Zinc-finger</keyword>
<protein>
    <recommendedName>
        <fullName evidence="7">C2H2-type domain-containing protein</fullName>
    </recommendedName>
</protein>
<dbReference type="GO" id="GO:0008270">
    <property type="term" value="F:zinc ion binding"/>
    <property type="evidence" value="ECO:0007669"/>
    <property type="project" value="UniProtKB-KW"/>
</dbReference>
<organism evidence="8 9">
    <name type="scientific">Paralvinella palmiformis</name>
    <dbReference type="NCBI Taxonomy" id="53620"/>
    <lineage>
        <taxon>Eukaryota</taxon>
        <taxon>Metazoa</taxon>
        <taxon>Spiralia</taxon>
        <taxon>Lophotrochozoa</taxon>
        <taxon>Annelida</taxon>
        <taxon>Polychaeta</taxon>
        <taxon>Sedentaria</taxon>
        <taxon>Canalipalpata</taxon>
        <taxon>Terebellida</taxon>
        <taxon>Terebelliformia</taxon>
        <taxon>Alvinellidae</taxon>
        <taxon>Paralvinella</taxon>
    </lineage>
</organism>
<evidence type="ECO:0000256" key="1">
    <source>
        <dbReference type="ARBA" id="ARBA00022723"/>
    </source>
</evidence>
<proteinExistence type="predicted"/>
<evidence type="ECO:0000256" key="5">
    <source>
        <dbReference type="PROSITE-ProRule" id="PRU00042"/>
    </source>
</evidence>
<dbReference type="Gene3D" id="3.30.160.60">
    <property type="entry name" value="Classic Zinc Finger"/>
    <property type="match status" value="2"/>
</dbReference>
<evidence type="ECO:0000256" key="4">
    <source>
        <dbReference type="ARBA" id="ARBA00022833"/>
    </source>
</evidence>